<proteinExistence type="predicted"/>
<dbReference type="OrthoDB" id="9882517at2"/>
<dbReference type="AlphaFoldDB" id="A0A0D8J748"/>
<dbReference type="Proteomes" id="UP000032544">
    <property type="component" value="Unassembled WGS sequence"/>
</dbReference>
<evidence type="ECO:0000313" key="3">
    <source>
        <dbReference type="Proteomes" id="UP000032544"/>
    </source>
</evidence>
<keyword evidence="3" id="KW-1185">Reference proteome</keyword>
<feature type="signal peptide" evidence="1">
    <location>
        <begin position="1"/>
        <end position="20"/>
    </location>
</feature>
<sequence length="323" mass="37203">MLKSIVFIIVILLCANTCFSQSTLNGNESYFEKSHILVQHINDIDLLFSGNSNDVAFTSSFLVKAFINHKTEKKRLISFGIRTDLYTQREYSQRFDENGRYYRGESFTEISTAEFSWVKFLTNNLAIQLSGGPGILNKKEPIPGLALWIQGGNDGAGGIHKIIDSFGKQHGQILEGRDVLTHFMYFNPAVSYYLNLFPKSGYTPHTLVSELGVNLCDEYAGNWLFFENDMTLHLFRFPLSKRLFSFDFIGSGDFRLHRAGLKTDTRLGTEISWGRVTFGYELTKQFGKANIDWIDYYDDDDLYRIYFKIRFEKQKGNYLRDKG</sequence>
<reference evidence="2 3" key="1">
    <citation type="submission" date="2014-09" db="EMBL/GenBank/DDBJ databases">
        <title>Draft Genome Sequence of Draconibacterium sp. JN14CK-3.</title>
        <authorList>
            <person name="Dong C."/>
            <person name="Lai Q."/>
            <person name="Shao Z."/>
        </authorList>
    </citation>
    <scope>NUCLEOTIDE SEQUENCE [LARGE SCALE GENOMIC DNA]</scope>
    <source>
        <strain evidence="2 3">JN14CK-3</strain>
    </source>
</reference>
<keyword evidence="1" id="KW-0732">Signal</keyword>
<feature type="chain" id="PRO_5002330960" evidence="1">
    <location>
        <begin position="21"/>
        <end position="323"/>
    </location>
</feature>
<comment type="caution">
    <text evidence="2">The sequence shown here is derived from an EMBL/GenBank/DDBJ whole genome shotgun (WGS) entry which is preliminary data.</text>
</comment>
<gene>
    <name evidence="2" type="ORF">LH29_19385</name>
</gene>
<accession>A0A0D8J748</accession>
<organism evidence="2 3">
    <name type="scientific">Draconibacterium sediminis</name>
    <dbReference type="NCBI Taxonomy" id="1544798"/>
    <lineage>
        <taxon>Bacteria</taxon>
        <taxon>Pseudomonadati</taxon>
        <taxon>Bacteroidota</taxon>
        <taxon>Bacteroidia</taxon>
        <taxon>Marinilabiliales</taxon>
        <taxon>Prolixibacteraceae</taxon>
        <taxon>Draconibacterium</taxon>
    </lineage>
</organism>
<dbReference type="EMBL" id="JRHC01000005">
    <property type="protein sequence ID" value="KJF42697.1"/>
    <property type="molecule type" value="Genomic_DNA"/>
</dbReference>
<name>A0A0D8J748_9BACT</name>
<evidence type="ECO:0000313" key="2">
    <source>
        <dbReference type="EMBL" id="KJF42697.1"/>
    </source>
</evidence>
<evidence type="ECO:0000256" key="1">
    <source>
        <dbReference type="SAM" id="SignalP"/>
    </source>
</evidence>
<protein>
    <submittedName>
        <fullName evidence="2">Uncharacterized protein</fullName>
    </submittedName>
</protein>